<dbReference type="PANTHER" id="PTHR36302:SF1">
    <property type="entry name" value="COPPER CHAPERONE PCU(A)C"/>
    <property type="match status" value="1"/>
</dbReference>
<dbReference type="SUPFAM" id="SSF110087">
    <property type="entry name" value="DR1885-like metal-binding protein"/>
    <property type="match status" value="1"/>
</dbReference>
<feature type="region of interest" description="Disordered" evidence="1">
    <location>
        <begin position="204"/>
        <end position="223"/>
    </location>
</feature>
<dbReference type="InterPro" id="IPR036182">
    <property type="entry name" value="PCuAC_sf"/>
</dbReference>
<dbReference type="InterPro" id="IPR007410">
    <property type="entry name" value="LpqE-like"/>
</dbReference>
<organism evidence="2 3">
    <name type="scientific">Micromonospora parathelypteridis</name>
    <dbReference type="NCBI Taxonomy" id="1839617"/>
    <lineage>
        <taxon>Bacteria</taxon>
        <taxon>Bacillati</taxon>
        <taxon>Actinomycetota</taxon>
        <taxon>Actinomycetes</taxon>
        <taxon>Micromonosporales</taxon>
        <taxon>Micromonosporaceae</taxon>
        <taxon>Micromonospora</taxon>
    </lineage>
</organism>
<name>A0A840VH41_9ACTN</name>
<protein>
    <recommendedName>
        <fullName evidence="4">Copper chaperone PCu(A)C</fullName>
    </recommendedName>
</protein>
<comment type="caution">
    <text evidence="2">The sequence shown here is derived from an EMBL/GenBank/DDBJ whole genome shotgun (WGS) entry which is preliminary data.</text>
</comment>
<dbReference type="EMBL" id="JACHDP010000001">
    <property type="protein sequence ID" value="MBB5476142.1"/>
    <property type="molecule type" value="Genomic_DNA"/>
</dbReference>
<dbReference type="InterPro" id="IPR058248">
    <property type="entry name" value="Lxx211020-like"/>
</dbReference>
<proteinExistence type="predicted"/>
<evidence type="ECO:0000256" key="1">
    <source>
        <dbReference type="SAM" id="MobiDB-lite"/>
    </source>
</evidence>
<sequence length="223" mass="22652">MTSFASHTGTFPLVVPTNLTPDPLPKGPFMPSTTHAGAGRRPVALLATAALLAVGVAGCGSSETPSSAAAGPSASASVAAGVVGIRDPWVKAADKGMTAAFGTLVNDTETDVTITGASTEVSRMELHEMTMKDGKMVMQAKPGGIVIKAKSTHVLEPGGDHLMLMDVKQPVQAGDELTFTLTFADLRTQTFTAVAKPFTGAQESYAPGHGASPTPGMSMSPAS</sequence>
<dbReference type="Pfam" id="PF04314">
    <property type="entry name" value="PCuAC"/>
    <property type="match status" value="1"/>
</dbReference>
<evidence type="ECO:0000313" key="2">
    <source>
        <dbReference type="EMBL" id="MBB5476142.1"/>
    </source>
</evidence>
<dbReference type="Proteomes" id="UP000586947">
    <property type="component" value="Unassembled WGS sequence"/>
</dbReference>
<dbReference type="AlphaFoldDB" id="A0A840VH41"/>
<accession>A0A840VH41</accession>
<gene>
    <name evidence="2" type="ORF">HNR20_000647</name>
</gene>
<dbReference type="PANTHER" id="PTHR36302">
    <property type="entry name" value="BLR7088 PROTEIN"/>
    <property type="match status" value="1"/>
</dbReference>
<reference evidence="2 3" key="1">
    <citation type="submission" date="2020-08" db="EMBL/GenBank/DDBJ databases">
        <title>Sequencing the genomes of 1000 actinobacteria strains.</title>
        <authorList>
            <person name="Klenk H.-P."/>
        </authorList>
    </citation>
    <scope>NUCLEOTIDE SEQUENCE [LARGE SCALE GENOMIC DNA]</scope>
    <source>
        <strain evidence="2 3">DSM 103125</strain>
    </source>
</reference>
<evidence type="ECO:0000313" key="3">
    <source>
        <dbReference type="Proteomes" id="UP000586947"/>
    </source>
</evidence>
<keyword evidence="3" id="KW-1185">Reference proteome</keyword>
<evidence type="ECO:0008006" key="4">
    <source>
        <dbReference type="Google" id="ProtNLM"/>
    </source>
</evidence>
<dbReference type="Gene3D" id="2.60.40.1890">
    <property type="entry name" value="PCu(A)C copper chaperone"/>
    <property type="match status" value="1"/>
</dbReference>